<keyword evidence="3" id="KW-0482">Metalloprotease</keyword>
<dbReference type="PANTHER" id="PTHR35797:SF1">
    <property type="entry name" value="PROTEASE"/>
    <property type="match status" value="1"/>
</dbReference>
<feature type="transmembrane region" description="Helical" evidence="1">
    <location>
        <begin position="238"/>
        <end position="262"/>
    </location>
</feature>
<dbReference type="EMBL" id="JACSQC010000006">
    <property type="protein sequence ID" value="MBD8044828.1"/>
    <property type="molecule type" value="Genomic_DNA"/>
</dbReference>
<comment type="caution">
    <text evidence="3">The sequence shown here is derived from an EMBL/GenBank/DDBJ whole genome shotgun (WGS) entry which is preliminary data.</text>
</comment>
<keyword evidence="1" id="KW-0472">Membrane</keyword>
<keyword evidence="1" id="KW-1133">Transmembrane helix</keyword>
<dbReference type="PANTHER" id="PTHR35797">
    <property type="entry name" value="PROTEASE-RELATED"/>
    <property type="match status" value="1"/>
</dbReference>
<dbReference type="RefSeq" id="WP_191748168.1">
    <property type="nucleotide sequence ID" value="NZ_JACSQC010000006.1"/>
</dbReference>
<protein>
    <submittedName>
        <fullName evidence="3">CPBP family intramembrane metalloprotease</fullName>
    </submittedName>
</protein>
<evidence type="ECO:0000313" key="3">
    <source>
        <dbReference type="EMBL" id="MBD8044828.1"/>
    </source>
</evidence>
<dbReference type="GO" id="GO:0008237">
    <property type="term" value="F:metallopeptidase activity"/>
    <property type="evidence" value="ECO:0007669"/>
    <property type="project" value="UniProtKB-KW"/>
</dbReference>
<feature type="transmembrane region" description="Helical" evidence="1">
    <location>
        <begin position="45"/>
        <end position="66"/>
    </location>
</feature>
<gene>
    <name evidence="3" type="ORF">H9638_13535</name>
</gene>
<sequence>MTDTRIAWQFTALTFVIAYGISGALIIAARFGYEVNNVVTTVPEFLANVPFSIYILSPAIASYIILRRNRMVAGLGDWLKLVFFARGRPVGYLLVVSALVMYFSLHLLVSGPSVHALPWIMFVLSLPGNLIIGGMEEAGWMTALQPGLDRRWGFVVSSLVVGFIWLLWHIPLFFIPGTNHESGLINFWMFAVQIMAFRFLYGAIFTVSPRNAVFLCILCHTMFNAASFTAGIPPATWAGTIAANAAVVTLAVAAVAVSGRFAERPRGHDSRLRLP</sequence>
<feature type="transmembrane region" description="Helical" evidence="1">
    <location>
        <begin position="152"/>
        <end position="175"/>
    </location>
</feature>
<feature type="transmembrane region" description="Helical" evidence="1">
    <location>
        <begin position="90"/>
        <end position="109"/>
    </location>
</feature>
<accession>A0ABR8YL93</accession>
<name>A0ABR8YL93_9MICC</name>
<feature type="transmembrane region" description="Helical" evidence="1">
    <location>
        <begin position="212"/>
        <end position="232"/>
    </location>
</feature>
<proteinExistence type="predicted"/>
<dbReference type="InterPro" id="IPR003675">
    <property type="entry name" value="Rce1/LyrA-like_dom"/>
</dbReference>
<keyword evidence="1" id="KW-0812">Transmembrane</keyword>
<keyword evidence="3" id="KW-0378">Hydrolase</keyword>
<dbReference type="InterPro" id="IPR042150">
    <property type="entry name" value="MmRce1-like"/>
</dbReference>
<feature type="transmembrane region" description="Helical" evidence="1">
    <location>
        <begin position="115"/>
        <end position="132"/>
    </location>
</feature>
<evidence type="ECO:0000256" key="1">
    <source>
        <dbReference type="SAM" id="Phobius"/>
    </source>
</evidence>
<dbReference type="Pfam" id="PF02517">
    <property type="entry name" value="Rce1-like"/>
    <property type="match status" value="1"/>
</dbReference>
<feature type="transmembrane region" description="Helical" evidence="1">
    <location>
        <begin position="12"/>
        <end position="33"/>
    </location>
</feature>
<feature type="transmembrane region" description="Helical" evidence="1">
    <location>
        <begin position="187"/>
        <end position="205"/>
    </location>
</feature>
<evidence type="ECO:0000313" key="4">
    <source>
        <dbReference type="Proteomes" id="UP000652763"/>
    </source>
</evidence>
<keyword evidence="4" id="KW-1185">Reference proteome</keyword>
<evidence type="ECO:0000259" key="2">
    <source>
        <dbReference type="Pfam" id="PF02517"/>
    </source>
</evidence>
<organism evidence="3 4">
    <name type="scientific">Arthrobacter pullicola</name>
    <dbReference type="NCBI Taxonomy" id="2762224"/>
    <lineage>
        <taxon>Bacteria</taxon>
        <taxon>Bacillati</taxon>
        <taxon>Actinomycetota</taxon>
        <taxon>Actinomycetes</taxon>
        <taxon>Micrococcales</taxon>
        <taxon>Micrococcaceae</taxon>
        <taxon>Arthrobacter</taxon>
    </lineage>
</organism>
<feature type="domain" description="CAAX prenyl protease 2/Lysostaphin resistance protein A-like" evidence="2">
    <location>
        <begin position="122"/>
        <end position="225"/>
    </location>
</feature>
<reference evidence="3 4" key="1">
    <citation type="submission" date="2020-08" db="EMBL/GenBank/DDBJ databases">
        <title>A Genomic Blueprint of the Chicken Gut Microbiome.</title>
        <authorList>
            <person name="Gilroy R."/>
            <person name="Ravi A."/>
            <person name="Getino M."/>
            <person name="Pursley I."/>
            <person name="Horton D.L."/>
            <person name="Alikhan N.-F."/>
            <person name="Baker D."/>
            <person name="Gharbi K."/>
            <person name="Hall N."/>
            <person name="Watson M."/>
            <person name="Adriaenssens E.M."/>
            <person name="Foster-Nyarko E."/>
            <person name="Jarju S."/>
            <person name="Secka A."/>
            <person name="Antonio M."/>
            <person name="Oren A."/>
            <person name="Chaudhuri R."/>
            <person name="La Ragione R.M."/>
            <person name="Hildebrand F."/>
            <person name="Pallen M.J."/>
        </authorList>
    </citation>
    <scope>NUCLEOTIDE SEQUENCE [LARGE SCALE GENOMIC DNA]</scope>
    <source>
        <strain evidence="3 4">Sa2BUA2</strain>
    </source>
</reference>
<keyword evidence="3" id="KW-0645">Protease</keyword>
<dbReference type="Proteomes" id="UP000652763">
    <property type="component" value="Unassembled WGS sequence"/>
</dbReference>